<name>A0A3R7VV98_PREIN</name>
<evidence type="ECO:0000313" key="2">
    <source>
        <dbReference type="Proteomes" id="UP000283868"/>
    </source>
</evidence>
<evidence type="ECO:0000313" key="1">
    <source>
        <dbReference type="EMBL" id="RRF86451.1"/>
    </source>
</evidence>
<keyword evidence="2" id="KW-1185">Reference proteome</keyword>
<dbReference type="RefSeq" id="WP_124140263.1">
    <property type="nucleotide sequence ID" value="NZ_QXEM01000020.1"/>
</dbReference>
<dbReference type="Proteomes" id="UP000283868">
    <property type="component" value="Unassembled WGS sequence"/>
</dbReference>
<dbReference type="AlphaFoldDB" id="A0A3R7VV98"/>
<evidence type="ECO:0008006" key="3">
    <source>
        <dbReference type="Google" id="ProtNLM"/>
    </source>
</evidence>
<comment type="caution">
    <text evidence="1">The sequence shown here is derived from an EMBL/GenBank/DDBJ whole genome shotgun (WGS) entry which is preliminary data.</text>
</comment>
<sequence>MANRYSDIVTIRESRPAYNIREEGPGDWKSFIANDQFNELLKKVVSSIFNNQADNHKSIWISGTYGSGKSHAGAVLEHLLCDAPEEIEDYIEQEYSAPRYGVLRSNIQELRKHKRLFPVNMYGQQNIAHEDDLSLQIQREVTRALKDAGISVNVQTDFDNYVSHIETMPGIWENLIANNAQLASVAPDINKLKLELKSGDTEVLGRVKDALRESGIDIRLDLENLGQWIFEVQNELRKQGVYDGLLIIWDEFTELMTSAIGVRLLVKLQEISEAMMKPENDSYFLFISHPSALNSLKEEEREKTKGRYHYVTYNMEPVSAFKIMSRKFKVIDELAYKRLTQSFYSGREELLDVYSQDSTKPEETIQDIQNLFPLHPSTANLATYYAREAGSSSRSVFEFLANSSVRDFLDTEEHFASGDTITADYLWDYVVGAFNEDSVRFGAVTERFNSYRLQVEHEGAQYFAVFKGILLLNALNNIAHNTTVTPSEENIHNLFQGTAIDASVDDILDFFNDKSIIQRAPGGLYSIVFSALPSDEIAKVKEELVTSSFRFTDQVIKFGTTANIELDKFLAQAKRPYKFQFYSLQYNEFTLTNQIEQGLKKAQRHEVFMALMVGKTIEEIHALNDIAEKLNKDKRFENMAFIVFDTPLGINNYERFIEYMANAKCSQKYAHTSQQKTNEENASKLLKEWIAKIRSGNFSYYIKGAKDITSTYKLTSVVNANIAPIIFSSGPESLLNMQKTIKTFWEKKSAKATVDAVLSFNTKKDVLEHCTGAAKPVEILFQDSVDDNLELKQDIDKEHPLYKVCEFVKNSFAHTNKDTQFNLGDKLSALAQAPYGLYPSYACMAMVSFAMRRYIKQLFDMNGKPLVAQHLVDAVVNMFKAWDTEKTNNSLNVRFESKEAGELSKLLIKNFKLNELPGYSDISSLTDARWAIVNEYSKQKNAPLWSLKYAEDSTKDISALIDNILKVCSPSQEISRNPQLMSATVNGLKTLKFDFGNLVNDADNFEDGFNRFVQSVEFVNVKEEELAEARTYLDQHLQSEVGLWTESEVENQLKNWRISKQPKPVEPTPPVVPVYPTDPIIPENPDQVHDDTDLQILREDVARKISRLNEGQMREVLNRISKDCDKRVLDLINCYV</sequence>
<gene>
    <name evidence="1" type="ORF">D2S45_11280</name>
</gene>
<reference evidence="1 2" key="1">
    <citation type="submission" date="2018-08" db="EMBL/GenBank/DDBJ databases">
        <title>Comparative analysis of Prevotella intermedia strains.</title>
        <authorList>
            <person name="Moon J.-H."/>
            <person name="Lee J.-H."/>
        </authorList>
    </citation>
    <scope>NUCLEOTIDE SEQUENCE [LARGE SCALE GENOMIC DNA]</scope>
    <source>
        <strain evidence="1 2">ATCC 15033</strain>
    </source>
</reference>
<dbReference type="EMBL" id="QXEN01000027">
    <property type="protein sequence ID" value="RRF86451.1"/>
    <property type="molecule type" value="Genomic_DNA"/>
</dbReference>
<organism evidence="1 2">
    <name type="scientific">Prevotella intermedia</name>
    <dbReference type="NCBI Taxonomy" id="28131"/>
    <lineage>
        <taxon>Bacteria</taxon>
        <taxon>Pseudomonadati</taxon>
        <taxon>Bacteroidota</taxon>
        <taxon>Bacteroidia</taxon>
        <taxon>Bacteroidales</taxon>
        <taxon>Prevotellaceae</taxon>
        <taxon>Prevotella</taxon>
    </lineage>
</organism>
<proteinExistence type="predicted"/>
<accession>A0A3R7VV98</accession>
<protein>
    <recommendedName>
        <fullName evidence="3">BREX system P-loop protein BrxC</fullName>
    </recommendedName>
</protein>